<reference evidence="3" key="2">
    <citation type="submission" date="2023-06" db="EMBL/GenBank/DDBJ databases">
        <authorList>
            <consortium name="Lawrence Berkeley National Laboratory"/>
            <person name="Haridas S."/>
            <person name="Hensen N."/>
            <person name="Bonometti L."/>
            <person name="Westerberg I."/>
            <person name="Brannstrom I.O."/>
            <person name="Guillou S."/>
            <person name="Cros-Aarteil S."/>
            <person name="Calhoun S."/>
            <person name="Kuo A."/>
            <person name="Mondo S."/>
            <person name="Pangilinan J."/>
            <person name="Riley R."/>
            <person name="Labutti K."/>
            <person name="Andreopoulos B."/>
            <person name="Lipzen A."/>
            <person name="Chen C."/>
            <person name="Yanf M."/>
            <person name="Daum C."/>
            <person name="Ng V."/>
            <person name="Clum A."/>
            <person name="Steindorff A."/>
            <person name="Ohm R."/>
            <person name="Martin F."/>
            <person name="Silar P."/>
            <person name="Natvig D."/>
            <person name="Lalanne C."/>
            <person name="Gautier V."/>
            <person name="Ament-Velasquez S.L."/>
            <person name="Kruys A."/>
            <person name="Hutchinson M.I."/>
            <person name="Powell A.J."/>
            <person name="Barry K."/>
            <person name="Miller A.N."/>
            <person name="Grigoriev I.V."/>
            <person name="Debuchy R."/>
            <person name="Gladieux P."/>
            <person name="Thoren M.H."/>
            <person name="Johannesson H."/>
        </authorList>
    </citation>
    <scope>NUCLEOTIDE SEQUENCE</scope>
    <source>
        <strain evidence="3">SMH4131-1</strain>
    </source>
</reference>
<feature type="region of interest" description="Disordered" evidence="1">
    <location>
        <begin position="147"/>
        <end position="181"/>
    </location>
</feature>
<accession>A0AAE0J2Q8</accession>
<dbReference type="AlphaFoldDB" id="A0AAE0J2Q8"/>
<dbReference type="PANTHER" id="PTHR42339:SF1">
    <property type="entry name" value="HISTONE H1"/>
    <property type="match status" value="1"/>
</dbReference>
<sequence>MSAAGNSRAPSSSMPIASILSDKENAPAPKSAASAPAPAPAKAASRKRKSTEEQDLAAAGIDLDDIDVDHMPITENCDQIRRKINRFIDSGAMSKTAFSREIGVSAKSLSGFLGEHGPDKGSGYAAYDAAWAYFKKREMAGLKMPTKKPKLNTATTTTTARNATAATAAAGAPAPKGRTAPVNSAGVDISDVYLEGEETDDVPVYDTCDEVRRKINAHLKKPGVTQAQFCRDIMAQLHPEGKPANIQSSQLARFRGMKGPNAGATSCFTVQYYVFFEKLRIKEKKPKSKTRLEMEEVWGFEGFNRNIDGRTSFICMAGERPYVNRYGQISFS</sequence>
<keyword evidence="4" id="KW-1185">Reference proteome</keyword>
<feature type="compositionally biased region" description="Low complexity" evidence="1">
    <location>
        <begin position="26"/>
        <end position="43"/>
    </location>
</feature>
<dbReference type="Proteomes" id="UP001286456">
    <property type="component" value="Unassembled WGS sequence"/>
</dbReference>
<dbReference type="PANTHER" id="PTHR42339">
    <property type="entry name" value="HISTONE H1"/>
    <property type="match status" value="1"/>
</dbReference>
<organism evidence="3 4">
    <name type="scientific">Cercophora scortea</name>
    <dbReference type="NCBI Taxonomy" id="314031"/>
    <lineage>
        <taxon>Eukaryota</taxon>
        <taxon>Fungi</taxon>
        <taxon>Dikarya</taxon>
        <taxon>Ascomycota</taxon>
        <taxon>Pezizomycotina</taxon>
        <taxon>Sordariomycetes</taxon>
        <taxon>Sordariomycetidae</taxon>
        <taxon>Sordariales</taxon>
        <taxon>Lasiosphaeriaceae</taxon>
        <taxon>Cercophora</taxon>
    </lineage>
</organism>
<evidence type="ECO:0000313" key="4">
    <source>
        <dbReference type="Proteomes" id="UP001286456"/>
    </source>
</evidence>
<dbReference type="InterPro" id="IPR010982">
    <property type="entry name" value="Lambda_DNA-bd_dom_sf"/>
</dbReference>
<feature type="domain" description="DUF7726" evidence="2">
    <location>
        <begin position="202"/>
        <end position="284"/>
    </location>
</feature>
<dbReference type="GO" id="GO:0003677">
    <property type="term" value="F:DNA binding"/>
    <property type="evidence" value="ECO:0007669"/>
    <property type="project" value="InterPro"/>
</dbReference>
<proteinExistence type="predicted"/>
<feature type="compositionally biased region" description="Polar residues" evidence="1">
    <location>
        <begin position="1"/>
        <end position="15"/>
    </location>
</feature>
<dbReference type="Pfam" id="PF24852">
    <property type="entry name" value="DUF7726"/>
    <property type="match status" value="2"/>
</dbReference>
<name>A0AAE0J2Q8_9PEZI</name>
<evidence type="ECO:0000313" key="3">
    <source>
        <dbReference type="EMBL" id="KAK3335804.1"/>
    </source>
</evidence>
<dbReference type="Gene3D" id="1.10.260.40">
    <property type="entry name" value="lambda repressor-like DNA-binding domains"/>
    <property type="match status" value="1"/>
</dbReference>
<dbReference type="InterPro" id="IPR056143">
    <property type="entry name" value="DUF7726"/>
</dbReference>
<protein>
    <recommendedName>
        <fullName evidence="2">DUF7726 domain-containing protein</fullName>
    </recommendedName>
</protein>
<feature type="region of interest" description="Disordered" evidence="1">
    <location>
        <begin position="1"/>
        <end position="54"/>
    </location>
</feature>
<dbReference type="EMBL" id="JAUEPO010000001">
    <property type="protein sequence ID" value="KAK3335804.1"/>
    <property type="molecule type" value="Genomic_DNA"/>
</dbReference>
<feature type="compositionally biased region" description="Low complexity" evidence="1">
    <location>
        <begin position="151"/>
        <end position="181"/>
    </location>
</feature>
<evidence type="ECO:0000256" key="1">
    <source>
        <dbReference type="SAM" id="MobiDB-lite"/>
    </source>
</evidence>
<comment type="caution">
    <text evidence="3">The sequence shown here is derived from an EMBL/GenBank/DDBJ whole genome shotgun (WGS) entry which is preliminary data.</text>
</comment>
<gene>
    <name evidence="3" type="ORF">B0T19DRAFT_436625</name>
</gene>
<feature type="domain" description="DUF7726" evidence="2">
    <location>
        <begin position="71"/>
        <end position="143"/>
    </location>
</feature>
<reference evidence="3" key="1">
    <citation type="journal article" date="2023" name="Mol. Phylogenet. Evol.">
        <title>Genome-scale phylogeny and comparative genomics of the fungal order Sordariales.</title>
        <authorList>
            <person name="Hensen N."/>
            <person name="Bonometti L."/>
            <person name="Westerberg I."/>
            <person name="Brannstrom I.O."/>
            <person name="Guillou S."/>
            <person name="Cros-Aarteil S."/>
            <person name="Calhoun S."/>
            <person name="Haridas S."/>
            <person name="Kuo A."/>
            <person name="Mondo S."/>
            <person name="Pangilinan J."/>
            <person name="Riley R."/>
            <person name="LaButti K."/>
            <person name="Andreopoulos B."/>
            <person name="Lipzen A."/>
            <person name="Chen C."/>
            <person name="Yan M."/>
            <person name="Daum C."/>
            <person name="Ng V."/>
            <person name="Clum A."/>
            <person name="Steindorff A."/>
            <person name="Ohm R.A."/>
            <person name="Martin F."/>
            <person name="Silar P."/>
            <person name="Natvig D.O."/>
            <person name="Lalanne C."/>
            <person name="Gautier V."/>
            <person name="Ament-Velasquez S.L."/>
            <person name="Kruys A."/>
            <person name="Hutchinson M.I."/>
            <person name="Powell A.J."/>
            <person name="Barry K."/>
            <person name="Miller A.N."/>
            <person name="Grigoriev I.V."/>
            <person name="Debuchy R."/>
            <person name="Gladieux P."/>
            <person name="Hiltunen Thoren M."/>
            <person name="Johannesson H."/>
        </authorList>
    </citation>
    <scope>NUCLEOTIDE SEQUENCE</scope>
    <source>
        <strain evidence="3">SMH4131-1</strain>
    </source>
</reference>
<evidence type="ECO:0000259" key="2">
    <source>
        <dbReference type="Pfam" id="PF24852"/>
    </source>
</evidence>